<comment type="caution">
    <text evidence="2">The sequence shown here is derived from an EMBL/GenBank/DDBJ whole genome shotgun (WGS) entry which is preliminary data.</text>
</comment>
<feature type="compositionally biased region" description="Polar residues" evidence="1">
    <location>
        <begin position="41"/>
        <end position="62"/>
    </location>
</feature>
<organism evidence="2 3">
    <name type="scientific">Chromobacterium piscinae</name>
    <dbReference type="NCBI Taxonomy" id="686831"/>
    <lineage>
        <taxon>Bacteria</taxon>
        <taxon>Pseudomonadati</taxon>
        <taxon>Pseudomonadota</taxon>
        <taxon>Betaproteobacteria</taxon>
        <taxon>Neisseriales</taxon>
        <taxon>Chromobacteriaceae</taxon>
        <taxon>Chromobacterium</taxon>
    </lineage>
</organism>
<protein>
    <recommendedName>
        <fullName evidence="4">CsbD family protein</fullName>
    </recommendedName>
</protein>
<keyword evidence="3" id="KW-1185">Reference proteome</keyword>
<sequence length="80" mass="9160">MPEHVQPSRRLRAAAKHAMLGKQAWKTKRMKHRHQGGIQVTDGQQSQARMAQNGKLSEQQRGCHQVIDRQRRLVDGNKSP</sequence>
<proteinExistence type="predicted"/>
<dbReference type="EMBL" id="JBDQQU010000200">
    <property type="protein sequence ID" value="MEO3956848.1"/>
    <property type="molecule type" value="Genomic_DNA"/>
</dbReference>
<accession>A0ABV0HCQ9</accession>
<feature type="compositionally biased region" description="Basic and acidic residues" evidence="1">
    <location>
        <begin position="66"/>
        <end position="80"/>
    </location>
</feature>
<feature type="region of interest" description="Disordered" evidence="1">
    <location>
        <begin position="1"/>
        <end position="80"/>
    </location>
</feature>
<name>A0ABV0HCQ9_9NEIS</name>
<feature type="compositionally biased region" description="Basic residues" evidence="1">
    <location>
        <begin position="25"/>
        <end position="35"/>
    </location>
</feature>
<evidence type="ECO:0008006" key="4">
    <source>
        <dbReference type="Google" id="ProtNLM"/>
    </source>
</evidence>
<reference evidence="2 3" key="1">
    <citation type="submission" date="2024-05" db="EMBL/GenBank/DDBJ databases">
        <authorList>
            <person name="De Oliveira J.P."/>
            <person name="Noriler S.A."/>
            <person name="De Oliveira A.G."/>
            <person name="Sipoli D.S."/>
        </authorList>
    </citation>
    <scope>NUCLEOTIDE SEQUENCE [LARGE SCALE GENOMIC DNA]</scope>
    <source>
        <strain evidence="2 3">LABIM186</strain>
    </source>
</reference>
<gene>
    <name evidence="2" type="ORF">ABH309_20625</name>
</gene>
<evidence type="ECO:0000313" key="3">
    <source>
        <dbReference type="Proteomes" id="UP001438292"/>
    </source>
</evidence>
<evidence type="ECO:0000313" key="2">
    <source>
        <dbReference type="EMBL" id="MEO3956848.1"/>
    </source>
</evidence>
<dbReference type="Proteomes" id="UP001438292">
    <property type="component" value="Unassembled WGS sequence"/>
</dbReference>
<evidence type="ECO:0000256" key="1">
    <source>
        <dbReference type="SAM" id="MobiDB-lite"/>
    </source>
</evidence>